<name>E8U7R1_DEIML</name>
<sequence length="412" mass="44470">MPELTPLPAPRGLFAQMKPSARLAAVFSGLNVLMILLLVLLTKPLIIDADKLPTEPWWVLASGKVLLAGVLWAAIVVRLGSQVAGWRYAGTAVVAAISFLLSLYYQPLLALVYVVVLLRLQLGFWQAVGLALAVAFAAEFAWVSLLAQVNGDGLFGPWRYLLLWTVIAVLITTVVCGYTLLSFELGVRQAHAREALQESHALLRAYRDREIRHAHLEERTRISRELHDTLGHQLTAQRFELQALARLLPEEAGSAREVLGRVLDRNTEAIADVRRAVQALRPDVIGAGLAPALRALLRDWGDANVTLRIDGTESHVSQDAQLAVYRAAQEALTNARKHAPGQPLTLHVTFGAGDVTLTARNPAPDAHPTPVGGQGIAGLRERAAHLGGAAGGTYGEGEFKLWMTVKTNGAGA</sequence>
<keyword evidence="6 11" id="KW-0418">Kinase</keyword>
<dbReference type="InterPro" id="IPR036890">
    <property type="entry name" value="HATPase_C_sf"/>
</dbReference>
<keyword evidence="9" id="KW-0472">Membrane</keyword>
<dbReference type="SUPFAM" id="SSF55874">
    <property type="entry name" value="ATPase domain of HSP90 chaperone/DNA topoisomerase II/histidine kinase"/>
    <property type="match status" value="1"/>
</dbReference>
<organism evidence="11 12">
    <name type="scientific">Deinococcus maricopensis (strain DSM 21211 / LMG 22137 / NRRL B-23946 / LB-34)</name>
    <dbReference type="NCBI Taxonomy" id="709986"/>
    <lineage>
        <taxon>Bacteria</taxon>
        <taxon>Thermotogati</taxon>
        <taxon>Deinococcota</taxon>
        <taxon>Deinococci</taxon>
        <taxon>Deinococcales</taxon>
        <taxon>Deinococcaceae</taxon>
        <taxon>Deinococcus</taxon>
    </lineage>
</organism>
<dbReference type="Pfam" id="PF07730">
    <property type="entry name" value="HisKA_3"/>
    <property type="match status" value="1"/>
</dbReference>
<evidence type="ECO:0000256" key="3">
    <source>
        <dbReference type="ARBA" id="ARBA00022553"/>
    </source>
</evidence>
<feature type="transmembrane region" description="Helical" evidence="9">
    <location>
        <begin position="92"/>
        <end position="118"/>
    </location>
</feature>
<dbReference type="GO" id="GO:0005524">
    <property type="term" value="F:ATP binding"/>
    <property type="evidence" value="ECO:0007669"/>
    <property type="project" value="UniProtKB-KW"/>
</dbReference>
<keyword evidence="8" id="KW-0902">Two-component regulatory system</keyword>
<dbReference type="eggNOG" id="COG4585">
    <property type="taxonomic scope" value="Bacteria"/>
</dbReference>
<evidence type="ECO:0000256" key="5">
    <source>
        <dbReference type="ARBA" id="ARBA00022741"/>
    </source>
</evidence>
<dbReference type="STRING" id="709986.Deima_1451"/>
<dbReference type="KEGG" id="dmr:Deima_1451"/>
<keyword evidence="4" id="KW-0808">Transferase</keyword>
<dbReference type="PANTHER" id="PTHR24421:SF10">
    <property type="entry name" value="NITRATE_NITRITE SENSOR PROTEIN NARQ"/>
    <property type="match status" value="1"/>
</dbReference>
<evidence type="ECO:0000256" key="4">
    <source>
        <dbReference type="ARBA" id="ARBA00022679"/>
    </source>
</evidence>
<dbReference type="GO" id="GO:0000155">
    <property type="term" value="F:phosphorelay sensor kinase activity"/>
    <property type="evidence" value="ECO:0007669"/>
    <property type="project" value="InterPro"/>
</dbReference>
<evidence type="ECO:0000256" key="9">
    <source>
        <dbReference type="SAM" id="Phobius"/>
    </source>
</evidence>
<proteinExistence type="predicted"/>
<keyword evidence="3" id="KW-0597">Phosphoprotein</keyword>
<comment type="catalytic activity">
    <reaction evidence="1">
        <text>ATP + protein L-histidine = ADP + protein N-phospho-L-histidine.</text>
        <dbReference type="EC" id="2.7.13.3"/>
    </reaction>
</comment>
<keyword evidence="7" id="KW-0067">ATP-binding</keyword>
<reference evidence="11 12" key="1">
    <citation type="journal article" date="2011" name="Stand. Genomic Sci.">
        <title>Complete genome sequence of Deinococcus maricopensis type strain (LB-34).</title>
        <authorList>
            <person name="Pukall R."/>
            <person name="Zeytun A."/>
            <person name="Lucas S."/>
            <person name="Lapidus A."/>
            <person name="Hammon N."/>
            <person name="Deshpande S."/>
            <person name="Nolan M."/>
            <person name="Cheng J.F."/>
            <person name="Pitluck S."/>
            <person name="Liolios K."/>
            <person name="Pagani I."/>
            <person name="Mikhailova N."/>
            <person name="Ivanova N."/>
            <person name="Mavromatis K."/>
            <person name="Pati A."/>
            <person name="Tapia R."/>
            <person name="Han C."/>
            <person name="Goodwin L."/>
            <person name="Chen A."/>
            <person name="Palaniappan K."/>
            <person name="Land M."/>
            <person name="Hauser L."/>
            <person name="Chang Y.J."/>
            <person name="Jeffries C.D."/>
            <person name="Brambilla E.M."/>
            <person name="Rohde M."/>
            <person name="Goker M."/>
            <person name="Detter J.C."/>
            <person name="Woyke T."/>
            <person name="Bristow J."/>
            <person name="Eisen J.A."/>
            <person name="Markowitz V."/>
            <person name="Hugenholtz P."/>
            <person name="Kyrpides N.C."/>
            <person name="Klenk H.P."/>
        </authorList>
    </citation>
    <scope>NUCLEOTIDE SEQUENCE [LARGE SCALE GENOMIC DNA]</scope>
    <source>
        <strain evidence="12">DSM 21211 / LMG 22137 / NRRL B-23946 / LB-34</strain>
    </source>
</reference>
<keyword evidence="9" id="KW-0812">Transmembrane</keyword>
<reference evidence="12" key="2">
    <citation type="submission" date="2011-01" db="EMBL/GenBank/DDBJ databases">
        <title>The complete genome of Deinococcus maricopensis DSM 21211.</title>
        <authorList>
            <consortium name="US DOE Joint Genome Institute (JGI-PGF)"/>
            <person name="Lucas S."/>
            <person name="Copeland A."/>
            <person name="Lapidus A."/>
            <person name="Goodwin L."/>
            <person name="Pitluck S."/>
            <person name="Kyrpides N."/>
            <person name="Mavromatis K."/>
            <person name="Pagani I."/>
            <person name="Ivanova N."/>
            <person name="Ovchinnikova G."/>
            <person name="Zeytun A."/>
            <person name="Detter J.C."/>
            <person name="Han C."/>
            <person name="Land M."/>
            <person name="Hauser L."/>
            <person name="Markowitz V."/>
            <person name="Cheng J.-F."/>
            <person name="Hugenholtz P."/>
            <person name="Woyke T."/>
            <person name="Wu D."/>
            <person name="Pukall R."/>
            <person name="Gehrich-Schroeter G."/>
            <person name="Brambilla E."/>
            <person name="Klenk H.-P."/>
            <person name="Eisen J.A."/>
        </authorList>
    </citation>
    <scope>NUCLEOTIDE SEQUENCE [LARGE SCALE GENOMIC DNA]</scope>
    <source>
        <strain evidence="12">DSM 21211 / LMG 22137 / NRRL B-23946 / LB-34</strain>
    </source>
</reference>
<keyword evidence="9" id="KW-1133">Transmembrane helix</keyword>
<dbReference type="Proteomes" id="UP000008635">
    <property type="component" value="Chromosome"/>
</dbReference>
<evidence type="ECO:0000313" key="12">
    <source>
        <dbReference type="Proteomes" id="UP000008635"/>
    </source>
</evidence>
<evidence type="ECO:0000256" key="2">
    <source>
        <dbReference type="ARBA" id="ARBA00012438"/>
    </source>
</evidence>
<protein>
    <recommendedName>
        <fullName evidence="2">histidine kinase</fullName>
        <ecNumber evidence="2">2.7.13.3</ecNumber>
    </recommendedName>
</protein>
<dbReference type="InterPro" id="IPR011712">
    <property type="entry name" value="Sig_transdc_His_kin_sub3_dim/P"/>
</dbReference>
<evidence type="ECO:0000256" key="6">
    <source>
        <dbReference type="ARBA" id="ARBA00022777"/>
    </source>
</evidence>
<evidence type="ECO:0000256" key="1">
    <source>
        <dbReference type="ARBA" id="ARBA00000085"/>
    </source>
</evidence>
<accession>E8U7R1</accession>
<gene>
    <name evidence="11" type="ordered locus">Deima_1451</name>
</gene>
<dbReference type="HOGENOM" id="CLU_000445_20_15_0"/>
<feature type="domain" description="Signal transduction histidine kinase subgroup 3 dimerisation and phosphoacceptor" evidence="10">
    <location>
        <begin position="218"/>
        <end position="283"/>
    </location>
</feature>
<evidence type="ECO:0000313" key="11">
    <source>
        <dbReference type="EMBL" id="ADV67100.1"/>
    </source>
</evidence>
<keyword evidence="12" id="KW-1185">Reference proteome</keyword>
<dbReference type="InterPro" id="IPR050482">
    <property type="entry name" value="Sensor_HK_TwoCompSys"/>
</dbReference>
<feature type="transmembrane region" description="Helical" evidence="9">
    <location>
        <begin position="161"/>
        <end position="181"/>
    </location>
</feature>
<feature type="transmembrane region" description="Helical" evidence="9">
    <location>
        <begin position="21"/>
        <end position="42"/>
    </location>
</feature>
<dbReference type="EC" id="2.7.13.3" evidence="2"/>
<dbReference type="Gene3D" id="1.20.5.1930">
    <property type="match status" value="1"/>
</dbReference>
<dbReference type="Gene3D" id="3.30.565.10">
    <property type="entry name" value="Histidine kinase-like ATPase, C-terminal domain"/>
    <property type="match status" value="1"/>
</dbReference>
<evidence type="ECO:0000259" key="10">
    <source>
        <dbReference type="Pfam" id="PF07730"/>
    </source>
</evidence>
<keyword evidence="5" id="KW-0547">Nucleotide-binding</keyword>
<feature type="transmembrane region" description="Helical" evidence="9">
    <location>
        <begin position="124"/>
        <end position="149"/>
    </location>
</feature>
<dbReference type="RefSeq" id="WP_013556605.1">
    <property type="nucleotide sequence ID" value="NC_014958.1"/>
</dbReference>
<dbReference type="EMBL" id="CP002454">
    <property type="protein sequence ID" value="ADV67100.1"/>
    <property type="molecule type" value="Genomic_DNA"/>
</dbReference>
<dbReference type="OrthoDB" id="65627at2"/>
<evidence type="ECO:0000256" key="8">
    <source>
        <dbReference type="ARBA" id="ARBA00023012"/>
    </source>
</evidence>
<dbReference type="AlphaFoldDB" id="E8U7R1"/>
<feature type="transmembrane region" description="Helical" evidence="9">
    <location>
        <begin position="57"/>
        <end position="80"/>
    </location>
</feature>
<dbReference type="GO" id="GO:0046983">
    <property type="term" value="F:protein dimerization activity"/>
    <property type="evidence" value="ECO:0007669"/>
    <property type="project" value="InterPro"/>
</dbReference>
<dbReference type="GO" id="GO:0016020">
    <property type="term" value="C:membrane"/>
    <property type="evidence" value="ECO:0007669"/>
    <property type="project" value="InterPro"/>
</dbReference>
<dbReference type="PANTHER" id="PTHR24421">
    <property type="entry name" value="NITRATE/NITRITE SENSOR PROTEIN NARX-RELATED"/>
    <property type="match status" value="1"/>
</dbReference>
<evidence type="ECO:0000256" key="7">
    <source>
        <dbReference type="ARBA" id="ARBA00022840"/>
    </source>
</evidence>